<dbReference type="Gene3D" id="3.40.50.720">
    <property type="entry name" value="NAD(P)-binding Rossmann-like Domain"/>
    <property type="match status" value="1"/>
</dbReference>
<proteinExistence type="inferred from homology"/>
<organism evidence="3 4">
    <name type="scientific">Desulfovibrio desulfuricans</name>
    <dbReference type="NCBI Taxonomy" id="876"/>
    <lineage>
        <taxon>Bacteria</taxon>
        <taxon>Pseudomonadati</taxon>
        <taxon>Thermodesulfobacteriota</taxon>
        <taxon>Desulfovibrionia</taxon>
        <taxon>Desulfovibrionales</taxon>
        <taxon>Desulfovibrionaceae</taxon>
        <taxon>Desulfovibrio</taxon>
    </lineage>
</organism>
<accession>A0A4V1CX91</accession>
<dbReference type="AlphaFoldDB" id="A0A4V1CX91"/>
<dbReference type="InterPro" id="IPR036291">
    <property type="entry name" value="NAD(P)-bd_dom_sf"/>
</dbReference>
<evidence type="ECO:0000259" key="2">
    <source>
        <dbReference type="Pfam" id="PF01370"/>
    </source>
</evidence>
<evidence type="ECO:0000256" key="1">
    <source>
        <dbReference type="ARBA" id="ARBA00007637"/>
    </source>
</evidence>
<comment type="similarity">
    <text evidence="1">Belongs to the NAD(P)-dependent epimerase/dehydratase family.</text>
</comment>
<dbReference type="Pfam" id="PF01370">
    <property type="entry name" value="Epimerase"/>
    <property type="match status" value="1"/>
</dbReference>
<reference evidence="3 4" key="1">
    <citation type="submission" date="2019-02" db="EMBL/GenBank/DDBJ databases">
        <title>Complete Genome Sequence of Desulfovibrio desulfuricans IC1, a Sulfonate Utilizing Anaerobe.</title>
        <authorList>
            <person name="Day L.A."/>
            <person name="De Leon K.B."/>
            <person name="Wall J.D."/>
        </authorList>
    </citation>
    <scope>NUCLEOTIDE SEQUENCE [LARGE SCALE GENOMIC DNA]</scope>
    <source>
        <strain evidence="3 4">IC1</strain>
    </source>
</reference>
<dbReference type="InterPro" id="IPR001509">
    <property type="entry name" value="Epimerase_deHydtase"/>
</dbReference>
<evidence type="ECO:0000313" key="3">
    <source>
        <dbReference type="EMBL" id="QCC85400.1"/>
    </source>
</evidence>
<protein>
    <submittedName>
        <fullName evidence="3">NAD(P)-dependent oxidoreductase</fullName>
    </submittedName>
</protein>
<gene>
    <name evidence="3" type="ORF">DDIC_05825</name>
</gene>
<name>A0A4V1CX91_DESDE</name>
<dbReference type="EMBL" id="CP036295">
    <property type="protein sequence ID" value="QCC85400.1"/>
    <property type="molecule type" value="Genomic_DNA"/>
</dbReference>
<dbReference type="OrthoDB" id="9801785at2"/>
<dbReference type="Proteomes" id="UP000297065">
    <property type="component" value="Chromosome"/>
</dbReference>
<sequence>MPSMQKVAVTGPTGEIGSAFVRFCLDAGLQVLAICRPGSARAHVLPKHKNLRTVACALDQLDSLDVAQAGQQDVFFHLGWADTFVSASRNDLVPQLLNVKYAIEAARLAKRLGCEAFVGAGSQAEYGRSAVPLRPDSPCHPENGYGMAKLCAGQMTRLECRTLGLRHIWPRFFSVYGPEDRAVAMIPSIIANCLAGVSPKLTSGEQLWDYLYSRDVAESLYLMGQKGRDGAIYTVGCGKPRQIREYVEIICKMANPAVKPEFGAVPYAKSQVMFLCADIEAAQKDLGWQPNTSFEQGIAWTLDWHKNIINK</sequence>
<evidence type="ECO:0000313" key="4">
    <source>
        <dbReference type="Proteomes" id="UP000297065"/>
    </source>
</evidence>
<dbReference type="SUPFAM" id="SSF51735">
    <property type="entry name" value="NAD(P)-binding Rossmann-fold domains"/>
    <property type="match status" value="1"/>
</dbReference>
<feature type="domain" description="NAD-dependent epimerase/dehydratase" evidence="2">
    <location>
        <begin position="7"/>
        <end position="236"/>
    </location>
</feature>
<dbReference type="PANTHER" id="PTHR43000">
    <property type="entry name" value="DTDP-D-GLUCOSE 4,6-DEHYDRATASE-RELATED"/>
    <property type="match status" value="1"/>
</dbReference>